<dbReference type="InterPro" id="IPR050767">
    <property type="entry name" value="Sel1_AlgK"/>
</dbReference>
<feature type="region of interest" description="Disordered" evidence="2">
    <location>
        <begin position="18"/>
        <end position="40"/>
    </location>
</feature>
<comment type="caution">
    <text evidence="3">The sequence shown here is derived from an EMBL/GenBank/DDBJ whole genome shotgun (WGS) entry which is preliminary data.</text>
</comment>
<dbReference type="PANTHER" id="PTHR11102">
    <property type="entry name" value="SEL-1-LIKE PROTEIN"/>
    <property type="match status" value="1"/>
</dbReference>
<comment type="similarity">
    <text evidence="1">Belongs to the sel-1 family.</text>
</comment>
<accession>K0RRV1</accession>
<dbReference type="SUPFAM" id="SSF81901">
    <property type="entry name" value="HCP-like"/>
    <property type="match status" value="1"/>
</dbReference>
<dbReference type="Gene3D" id="1.25.40.10">
    <property type="entry name" value="Tetratricopeptide repeat domain"/>
    <property type="match status" value="1"/>
</dbReference>
<dbReference type="InterPro" id="IPR011990">
    <property type="entry name" value="TPR-like_helical_dom_sf"/>
</dbReference>
<protein>
    <recommendedName>
        <fullName evidence="5">RING-type domain-containing protein</fullName>
    </recommendedName>
</protein>
<organism evidence="3 4">
    <name type="scientific">Thalassiosira oceanica</name>
    <name type="common">Marine diatom</name>
    <dbReference type="NCBI Taxonomy" id="159749"/>
    <lineage>
        <taxon>Eukaryota</taxon>
        <taxon>Sar</taxon>
        <taxon>Stramenopiles</taxon>
        <taxon>Ochrophyta</taxon>
        <taxon>Bacillariophyta</taxon>
        <taxon>Coscinodiscophyceae</taxon>
        <taxon>Thalassiosirophycidae</taxon>
        <taxon>Thalassiosirales</taxon>
        <taxon>Thalassiosiraceae</taxon>
        <taxon>Thalassiosira</taxon>
    </lineage>
</organism>
<gene>
    <name evidence="3" type="ORF">THAOC_31712</name>
</gene>
<sequence length="329" mass="36541">MNTVTLSVVRAQIGDNQSQVNREESNNNKKRGTLWGQRKSETAKTGAMICGACERELPEGSYSGEQRVRRQSSRRCEECVAAGNQLVLMRKGRTRPEEDDCPICNLPLPLDTNDNDTKQSIFQACCMKSVCNGCVLTARKRGMFDCPFCRTPTPDDDESKILAMVQKRVDAGDPVAMHSLGQQYQFGLLGLEKDVTRAVELYERAAELGTKEAIFDLGCIYDEGTDVEEDIAKAIQHYEAAAMRGDVSARFNLGCGEEDAENYDLALQHWMISAKMGFQDALDNVKTMFMEGLATKADYAGALRGYQSAVEEMRSPDRDEAERISPRAV</sequence>
<dbReference type="SMART" id="SM00671">
    <property type="entry name" value="SEL1"/>
    <property type="match status" value="3"/>
</dbReference>
<evidence type="ECO:0000313" key="3">
    <source>
        <dbReference type="EMBL" id="EJK49417.1"/>
    </source>
</evidence>
<dbReference type="Pfam" id="PF08238">
    <property type="entry name" value="Sel1"/>
    <property type="match status" value="2"/>
</dbReference>
<dbReference type="AlphaFoldDB" id="K0RRV1"/>
<dbReference type="EMBL" id="AGNL01044820">
    <property type="protein sequence ID" value="EJK49417.1"/>
    <property type="molecule type" value="Genomic_DNA"/>
</dbReference>
<evidence type="ECO:0000256" key="2">
    <source>
        <dbReference type="SAM" id="MobiDB-lite"/>
    </source>
</evidence>
<reference evidence="3 4" key="1">
    <citation type="journal article" date="2012" name="Genome Biol.">
        <title>Genome and low-iron response of an oceanic diatom adapted to chronic iron limitation.</title>
        <authorList>
            <person name="Lommer M."/>
            <person name="Specht M."/>
            <person name="Roy A.S."/>
            <person name="Kraemer L."/>
            <person name="Andreson R."/>
            <person name="Gutowska M.A."/>
            <person name="Wolf J."/>
            <person name="Bergner S.V."/>
            <person name="Schilhabel M.B."/>
            <person name="Klostermeier U.C."/>
            <person name="Beiko R.G."/>
            <person name="Rosenstiel P."/>
            <person name="Hippler M."/>
            <person name="Laroche J."/>
        </authorList>
    </citation>
    <scope>NUCLEOTIDE SEQUENCE [LARGE SCALE GENOMIC DNA]</scope>
    <source>
        <strain evidence="3 4">CCMP1005</strain>
    </source>
</reference>
<evidence type="ECO:0008006" key="5">
    <source>
        <dbReference type="Google" id="ProtNLM"/>
    </source>
</evidence>
<dbReference type="eggNOG" id="KOG1550">
    <property type="taxonomic scope" value="Eukaryota"/>
</dbReference>
<dbReference type="SUPFAM" id="SSF57850">
    <property type="entry name" value="RING/U-box"/>
    <property type="match status" value="1"/>
</dbReference>
<name>K0RRV1_THAOC</name>
<evidence type="ECO:0000256" key="1">
    <source>
        <dbReference type="ARBA" id="ARBA00038101"/>
    </source>
</evidence>
<dbReference type="PANTHER" id="PTHR11102:SF160">
    <property type="entry name" value="ERAD-ASSOCIATED E3 UBIQUITIN-PROTEIN LIGASE COMPONENT HRD3"/>
    <property type="match status" value="1"/>
</dbReference>
<dbReference type="Proteomes" id="UP000266841">
    <property type="component" value="Unassembled WGS sequence"/>
</dbReference>
<dbReference type="InterPro" id="IPR006597">
    <property type="entry name" value="Sel1-like"/>
</dbReference>
<evidence type="ECO:0000313" key="4">
    <source>
        <dbReference type="Proteomes" id="UP000266841"/>
    </source>
</evidence>
<proteinExistence type="inferred from homology"/>
<keyword evidence="4" id="KW-1185">Reference proteome</keyword>
<dbReference type="OrthoDB" id="2384430at2759"/>